<name>A0A1I5APB2_9FLAO</name>
<evidence type="ECO:0000313" key="2">
    <source>
        <dbReference type="EMBL" id="SFN64202.1"/>
    </source>
</evidence>
<dbReference type="Proteomes" id="UP000198705">
    <property type="component" value="Unassembled WGS sequence"/>
</dbReference>
<gene>
    <name evidence="2" type="ORF">SAMN04487989_102191</name>
</gene>
<protein>
    <submittedName>
        <fullName evidence="2">NAD(P)H-dependent FMN reductase</fullName>
    </submittedName>
</protein>
<dbReference type="SUPFAM" id="SSF52218">
    <property type="entry name" value="Flavoproteins"/>
    <property type="match status" value="1"/>
</dbReference>
<sequence>MKKIIAFAGSNSKQSINKQLVNYTANLIQDANFEVTILDLNDFEMPLYGIDRELQDGHPNSAKNLFNQIQNSDGILLSLAEHNGAYSTVFKNAFDWMSRINAKTFADKPMLLMATSPGGRGGASVLAMAKDRFPRHEARIVADFSLPLFGTHFQDGKIVEEALNSELLNKIEQFKNEINYGN</sequence>
<proteinExistence type="predicted"/>
<dbReference type="GO" id="GO:0010181">
    <property type="term" value="F:FMN binding"/>
    <property type="evidence" value="ECO:0007669"/>
    <property type="project" value="TreeGrafter"/>
</dbReference>
<dbReference type="InterPro" id="IPR050712">
    <property type="entry name" value="NAD(P)H-dep_reductase"/>
</dbReference>
<keyword evidence="3" id="KW-1185">Reference proteome</keyword>
<evidence type="ECO:0000259" key="1">
    <source>
        <dbReference type="Pfam" id="PF03358"/>
    </source>
</evidence>
<dbReference type="Pfam" id="PF03358">
    <property type="entry name" value="FMN_red"/>
    <property type="match status" value="1"/>
</dbReference>
<evidence type="ECO:0000313" key="3">
    <source>
        <dbReference type="Proteomes" id="UP000198705"/>
    </source>
</evidence>
<dbReference type="GO" id="GO:0016491">
    <property type="term" value="F:oxidoreductase activity"/>
    <property type="evidence" value="ECO:0007669"/>
    <property type="project" value="InterPro"/>
</dbReference>
<dbReference type="EMBL" id="FOVN01000002">
    <property type="protein sequence ID" value="SFN64202.1"/>
    <property type="molecule type" value="Genomic_DNA"/>
</dbReference>
<accession>A0A1I5APB2</accession>
<dbReference type="InterPro" id="IPR005025">
    <property type="entry name" value="FMN_Rdtase-like_dom"/>
</dbReference>
<dbReference type="Gene3D" id="3.40.50.360">
    <property type="match status" value="1"/>
</dbReference>
<dbReference type="PANTHER" id="PTHR30543:SF21">
    <property type="entry name" value="NAD(P)H-DEPENDENT FMN REDUCTASE LOT6"/>
    <property type="match status" value="1"/>
</dbReference>
<dbReference type="OrthoDB" id="5767802at2"/>
<dbReference type="GO" id="GO:0005829">
    <property type="term" value="C:cytosol"/>
    <property type="evidence" value="ECO:0007669"/>
    <property type="project" value="TreeGrafter"/>
</dbReference>
<reference evidence="3" key="1">
    <citation type="submission" date="2016-10" db="EMBL/GenBank/DDBJ databases">
        <authorList>
            <person name="Varghese N."/>
            <person name="Submissions S."/>
        </authorList>
    </citation>
    <scope>NUCLEOTIDE SEQUENCE [LARGE SCALE GENOMIC DNA]</scope>
    <source>
        <strain evidence="3">DSM 23925</strain>
    </source>
</reference>
<dbReference type="STRING" id="649333.SAMN04487989_102191"/>
<feature type="domain" description="NADPH-dependent FMN reductase-like" evidence="1">
    <location>
        <begin position="3"/>
        <end position="143"/>
    </location>
</feature>
<organism evidence="2 3">
    <name type="scientific">Bizionia echini</name>
    <dbReference type="NCBI Taxonomy" id="649333"/>
    <lineage>
        <taxon>Bacteria</taxon>
        <taxon>Pseudomonadati</taxon>
        <taxon>Bacteroidota</taxon>
        <taxon>Flavobacteriia</taxon>
        <taxon>Flavobacteriales</taxon>
        <taxon>Flavobacteriaceae</taxon>
        <taxon>Bizionia</taxon>
    </lineage>
</organism>
<dbReference type="PANTHER" id="PTHR30543">
    <property type="entry name" value="CHROMATE REDUCTASE"/>
    <property type="match status" value="1"/>
</dbReference>
<dbReference type="RefSeq" id="WP_092206970.1">
    <property type="nucleotide sequence ID" value="NZ_FOVN01000002.1"/>
</dbReference>
<dbReference type="InterPro" id="IPR029039">
    <property type="entry name" value="Flavoprotein-like_sf"/>
</dbReference>
<dbReference type="AlphaFoldDB" id="A0A1I5APB2"/>